<dbReference type="InParanoid" id="G1U4K4"/>
<keyword evidence="1" id="KW-0433">Leucine-rich repeat</keyword>
<dbReference type="Gene3D" id="3.80.10.10">
    <property type="entry name" value="Ribonuclease Inhibitor"/>
    <property type="match status" value="1"/>
</dbReference>
<evidence type="ECO:0000256" key="1">
    <source>
        <dbReference type="ARBA" id="ARBA00022614"/>
    </source>
</evidence>
<dbReference type="Pfam" id="PF13855">
    <property type="entry name" value="LRR_8"/>
    <property type="match status" value="1"/>
</dbReference>
<dbReference type="EMBL" id="AAGW02035919">
    <property type="status" value="NOT_ANNOTATED_CDS"/>
    <property type="molecule type" value="Genomic_DNA"/>
</dbReference>
<dbReference type="Proteomes" id="UP000001811">
    <property type="component" value="Chromosome 10"/>
</dbReference>
<feature type="region of interest" description="Disordered" evidence="4">
    <location>
        <begin position="330"/>
        <end position="461"/>
    </location>
</feature>
<feature type="region of interest" description="Disordered" evidence="4">
    <location>
        <begin position="224"/>
        <end position="299"/>
    </location>
</feature>
<keyword evidence="2" id="KW-0732">Signal</keyword>
<feature type="compositionally biased region" description="Low complexity" evidence="4">
    <location>
        <begin position="379"/>
        <end position="403"/>
    </location>
</feature>
<evidence type="ECO:0000256" key="2">
    <source>
        <dbReference type="ARBA" id="ARBA00022729"/>
    </source>
</evidence>
<keyword evidence="3" id="KW-0677">Repeat</keyword>
<dbReference type="GeneTree" id="ENSGT00940000161975"/>
<dbReference type="SMR" id="G1U4K4"/>
<dbReference type="PANTHER" id="PTHR24369">
    <property type="entry name" value="ANTIGEN BSP, PUTATIVE-RELATED"/>
    <property type="match status" value="1"/>
</dbReference>
<dbReference type="EMBL" id="AAGW02035918">
    <property type="status" value="NOT_ANNOTATED_CDS"/>
    <property type="molecule type" value="Genomic_DNA"/>
</dbReference>
<feature type="compositionally biased region" description="Low complexity" evidence="4">
    <location>
        <begin position="255"/>
        <end position="265"/>
    </location>
</feature>
<proteinExistence type="predicted"/>
<dbReference type="InterPro" id="IPR003591">
    <property type="entry name" value="Leu-rich_rpt_typical-subtyp"/>
</dbReference>
<protein>
    <recommendedName>
        <fullName evidence="7">LRRNT domain-containing protein</fullName>
    </recommendedName>
</protein>
<dbReference type="PANTHER" id="PTHR24369:SF210">
    <property type="entry name" value="CHAOPTIN-RELATED"/>
    <property type="match status" value="1"/>
</dbReference>
<feature type="region of interest" description="Disordered" evidence="4">
    <location>
        <begin position="1"/>
        <end position="100"/>
    </location>
</feature>
<accession>G1U4K4</accession>
<dbReference type="AlphaFoldDB" id="G1U4K4"/>
<keyword evidence="6" id="KW-1185">Reference proteome</keyword>
<evidence type="ECO:0000256" key="4">
    <source>
        <dbReference type="SAM" id="MobiDB-lite"/>
    </source>
</evidence>
<feature type="compositionally biased region" description="Pro residues" evidence="4">
    <location>
        <begin position="347"/>
        <end position="359"/>
    </location>
</feature>
<evidence type="ECO:0008006" key="7">
    <source>
        <dbReference type="Google" id="ProtNLM"/>
    </source>
</evidence>
<dbReference type="GO" id="GO:0005886">
    <property type="term" value="C:plasma membrane"/>
    <property type="evidence" value="ECO:0007669"/>
    <property type="project" value="TreeGrafter"/>
</dbReference>
<evidence type="ECO:0000313" key="5">
    <source>
        <dbReference type="Ensembl" id="ENSOCUP00000024328.2"/>
    </source>
</evidence>
<dbReference type="InterPro" id="IPR050541">
    <property type="entry name" value="LRR_TM_domain-containing"/>
</dbReference>
<dbReference type="SUPFAM" id="SSF52058">
    <property type="entry name" value="L domain-like"/>
    <property type="match status" value="1"/>
</dbReference>
<organism evidence="5 6">
    <name type="scientific">Oryctolagus cuniculus</name>
    <name type="common">Rabbit</name>
    <dbReference type="NCBI Taxonomy" id="9986"/>
    <lineage>
        <taxon>Eukaryota</taxon>
        <taxon>Metazoa</taxon>
        <taxon>Chordata</taxon>
        <taxon>Craniata</taxon>
        <taxon>Vertebrata</taxon>
        <taxon>Euteleostomi</taxon>
        <taxon>Mammalia</taxon>
        <taxon>Eutheria</taxon>
        <taxon>Euarchontoglires</taxon>
        <taxon>Glires</taxon>
        <taxon>Lagomorpha</taxon>
        <taxon>Leporidae</taxon>
        <taxon>Oryctolagus</taxon>
    </lineage>
</organism>
<dbReference type="PROSITE" id="PS51450">
    <property type="entry name" value="LRR"/>
    <property type="match status" value="1"/>
</dbReference>
<reference evidence="5" key="2">
    <citation type="submission" date="2025-08" db="UniProtKB">
        <authorList>
            <consortium name="Ensembl"/>
        </authorList>
    </citation>
    <scope>IDENTIFICATION</scope>
    <source>
        <strain evidence="5">Thorbecke</strain>
    </source>
</reference>
<reference evidence="5" key="3">
    <citation type="submission" date="2025-09" db="UniProtKB">
        <authorList>
            <consortium name="Ensembl"/>
        </authorList>
    </citation>
    <scope>IDENTIFICATION</scope>
    <source>
        <strain evidence="5">Thorbecke</strain>
    </source>
</reference>
<feature type="compositionally biased region" description="Basic and acidic residues" evidence="4">
    <location>
        <begin position="244"/>
        <end position="254"/>
    </location>
</feature>
<dbReference type="InterPro" id="IPR001611">
    <property type="entry name" value="Leu-rich_rpt"/>
</dbReference>
<dbReference type="SMART" id="SM00369">
    <property type="entry name" value="LRR_TYP"/>
    <property type="match status" value="1"/>
</dbReference>
<dbReference type="eggNOG" id="KOG0619">
    <property type="taxonomic scope" value="Eukaryota"/>
</dbReference>
<evidence type="ECO:0000256" key="3">
    <source>
        <dbReference type="ARBA" id="ARBA00022737"/>
    </source>
</evidence>
<evidence type="ECO:0000313" key="6">
    <source>
        <dbReference type="Proteomes" id="UP000001811"/>
    </source>
</evidence>
<feature type="compositionally biased region" description="Low complexity" evidence="4">
    <location>
        <begin position="224"/>
        <end position="242"/>
    </location>
</feature>
<sequence length="509" mass="53545">MISRSRSGPPPPRRAPEERVFCRLATSSTRDSRGALRRLTPLCEARPQGPGPAAGQRAEEGLDARAAVRKRPFSDPGPAKGNAEQTQSQRPKRTIRPQHAGRAAMEAALAVRFLLALCGCLALLPRAEPVCPERCDCQHAQHLLCTNRGLRAVPKTSSLPSPQDVLTYSLGGNFITNITAFDFHRLGQLRRLDLQYNQIRSLHPKTFEKLSRLEELYLGEQPLAGARPGHAGAAAQTASPLRQRQRDRPPEPRLLRGLGEPGEAAAGRERPRGAARRSLRAAGQPALPPPGVQPDPLLGQERLRPAGQAALPQPLCQRAAALLAPRGHLRPAALPLDPHPVGQQPAAPRPPRLPTPAPPRAALAQGQPAHAPGTGCLLGAAGPARAAPGRQPAEPAALGAAGPPAQPGGPGPEWQRAVRAAPGHLRPPGPAAGAQPARQRAQRPLRGHLRCEPGPLPAGSGWQRLDLRLPAAGPEALDGRLALAGPAAHRLRAVSPPARPAGQVPGLLG</sequence>
<name>G1U4K4_RABIT</name>
<reference evidence="5 6" key="1">
    <citation type="journal article" date="2011" name="Nature">
        <title>A high-resolution map of human evolutionary constraint using 29 mammals.</title>
        <authorList>
            <person name="Lindblad-Toh K."/>
            <person name="Garber M."/>
            <person name="Zuk O."/>
            <person name="Lin M.F."/>
            <person name="Parker B.J."/>
            <person name="Washietl S."/>
            <person name="Kheradpour P."/>
            <person name="Ernst J."/>
            <person name="Jordan G."/>
            <person name="Mauceli E."/>
            <person name="Ward L.D."/>
            <person name="Lowe C.B."/>
            <person name="Holloway A.K."/>
            <person name="Clamp M."/>
            <person name="Gnerre S."/>
            <person name="Alfoldi J."/>
            <person name="Beal K."/>
            <person name="Chang J."/>
            <person name="Clawson H."/>
            <person name="Cuff J."/>
            <person name="Di Palma F."/>
            <person name="Fitzgerald S."/>
            <person name="Flicek P."/>
            <person name="Guttman M."/>
            <person name="Hubisz M.J."/>
            <person name="Jaffe D.B."/>
            <person name="Jungreis I."/>
            <person name="Kent W.J."/>
            <person name="Kostka D."/>
            <person name="Lara M."/>
            <person name="Martins A.L."/>
            <person name="Massingham T."/>
            <person name="Moltke I."/>
            <person name="Raney B.J."/>
            <person name="Rasmussen M.D."/>
            <person name="Robinson J."/>
            <person name="Stark A."/>
            <person name="Vilella A.J."/>
            <person name="Wen J."/>
            <person name="Xie X."/>
            <person name="Zody M.C."/>
            <person name="Baldwin J."/>
            <person name="Bloom T."/>
            <person name="Chin C.W."/>
            <person name="Heiman D."/>
            <person name="Nicol R."/>
            <person name="Nusbaum C."/>
            <person name="Young S."/>
            <person name="Wilkinson J."/>
            <person name="Worley K.C."/>
            <person name="Kovar C.L."/>
            <person name="Muzny D.M."/>
            <person name="Gibbs R.A."/>
            <person name="Cree A."/>
            <person name="Dihn H.H."/>
            <person name="Fowler G."/>
            <person name="Jhangiani S."/>
            <person name="Joshi V."/>
            <person name="Lee S."/>
            <person name="Lewis L.R."/>
            <person name="Nazareth L.V."/>
            <person name="Okwuonu G."/>
            <person name="Santibanez J."/>
            <person name="Warren W.C."/>
            <person name="Mardis E.R."/>
            <person name="Weinstock G.M."/>
            <person name="Wilson R.K."/>
            <person name="Delehaunty K."/>
            <person name="Dooling D."/>
            <person name="Fronik C."/>
            <person name="Fulton L."/>
            <person name="Fulton B."/>
            <person name="Graves T."/>
            <person name="Minx P."/>
            <person name="Sodergren E."/>
            <person name="Birney E."/>
            <person name="Margulies E.H."/>
            <person name="Herrero J."/>
            <person name="Green E.D."/>
            <person name="Haussler D."/>
            <person name="Siepel A."/>
            <person name="Goldman N."/>
            <person name="Pollard K.S."/>
            <person name="Pedersen J.S."/>
            <person name="Lander E.S."/>
            <person name="Kellis M."/>
        </authorList>
    </citation>
    <scope>NUCLEOTIDE SEQUENCE [LARGE SCALE GENOMIC DNA]</scope>
    <source>
        <strain evidence="5 6">Thorbecke inbred</strain>
    </source>
</reference>
<dbReference type="Bgee" id="ENSOCUG00000026897">
    <property type="expression patterns" value="Expressed in embryo and 18 other cell types or tissues"/>
</dbReference>
<dbReference type="FunFam" id="3.80.10.10:FF:000169">
    <property type="entry name" value="TLR4 interactor with leucine rich repeats"/>
    <property type="match status" value="1"/>
</dbReference>
<dbReference type="STRING" id="9986.ENSOCUP00000024328"/>
<dbReference type="InterPro" id="IPR032675">
    <property type="entry name" value="LRR_dom_sf"/>
</dbReference>
<dbReference type="HOGENOM" id="CLU_636104_0_0_1"/>
<dbReference type="Ensembl" id="ENSOCUT00000023665.2">
    <property type="protein sequence ID" value="ENSOCUP00000024328.2"/>
    <property type="gene ID" value="ENSOCUG00000026897.2"/>
</dbReference>